<sequence>MTPAQEVVLKASQQAVYKRMEGFKNGGTIPCEYRHCSCPFRRRISITTFSTIVYPDFKSIELVCLNGVQHFAKLTGSKL</sequence>
<organism evidence="1 2">
    <name type="scientific">Spirosoma arboris</name>
    <dbReference type="NCBI Taxonomy" id="2682092"/>
    <lineage>
        <taxon>Bacteria</taxon>
        <taxon>Pseudomonadati</taxon>
        <taxon>Bacteroidota</taxon>
        <taxon>Cytophagia</taxon>
        <taxon>Cytophagales</taxon>
        <taxon>Cytophagaceae</taxon>
        <taxon>Spirosoma</taxon>
    </lineage>
</organism>
<evidence type="ECO:0000313" key="2">
    <source>
        <dbReference type="Proteomes" id="UP000436006"/>
    </source>
</evidence>
<protein>
    <submittedName>
        <fullName evidence="1">Uncharacterized protein</fullName>
    </submittedName>
</protein>
<keyword evidence="2" id="KW-1185">Reference proteome</keyword>
<evidence type="ECO:0000313" key="1">
    <source>
        <dbReference type="EMBL" id="MVM35014.1"/>
    </source>
</evidence>
<reference evidence="1 2" key="1">
    <citation type="submission" date="2019-12" db="EMBL/GenBank/DDBJ databases">
        <title>Spirosoma sp. HMF4905 genome sequencing and assembly.</title>
        <authorList>
            <person name="Kang H."/>
            <person name="Cha I."/>
            <person name="Kim H."/>
            <person name="Joh K."/>
        </authorList>
    </citation>
    <scope>NUCLEOTIDE SEQUENCE [LARGE SCALE GENOMIC DNA]</scope>
    <source>
        <strain evidence="1 2">HMF4905</strain>
    </source>
</reference>
<proteinExistence type="predicted"/>
<dbReference type="RefSeq" id="WP_157589826.1">
    <property type="nucleotide sequence ID" value="NZ_WPIN01000019.1"/>
</dbReference>
<name>A0A7K1SMI9_9BACT</name>
<dbReference type="Proteomes" id="UP000436006">
    <property type="component" value="Unassembled WGS sequence"/>
</dbReference>
<gene>
    <name evidence="1" type="ORF">GO755_33615</name>
</gene>
<comment type="caution">
    <text evidence="1">The sequence shown here is derived from an EMBL/GenBank/DDBJ whole genome shotgun (WGS) entry which is preliminary data.</text>
</comment>
<dbReference type="AlphaFoldDB" id="A0A7K1SMI9"/>
<dbReference type="EMBL" id="WPIN01000019">
    <property type="protein sequence ID" value="MVM35014.1"/>
    <property type="molecule type" value="Genomic_DNA"/>
</dbReference>
<accession>A0A7K1SMI9</accession>